<evidence type="ECO:0000256" key="1">
    <source>
        <dbReference type="ARBA" id="ARBA00004613"/>
    </source>
</evidence>
<evidence type="ECO:0000256" key="5">
    <source>
        <dbReference type="ARBA" id="ARBA00022759"/>
    </source>
</evidence>
<keyword evidence="3" id="KW-0964">Secreted</keyword>
<evidence type="ECO:0000259" key="9">
    <source>
        <dbReference type="SMART" id="SM00092"/>
    </source>
</evidence>
<comment type="caution">
    <text evidence="10">The sequence shown here is derived from an EMBL/GenBank/DDBJ whole genome shotgun (WGS) entry which is preliminary data.</text>
</comment>
<comment type="subcellular location">
    <subcellularLocation>
        <location evidence="1">Secreted</location>
    </subcellularLocation>
</comment>
<evidence type="ECO:0000313" key="10">
    <source>
        <dbReference type="EMBL" id="MED6253501.1"/>
    </source>
</evidence>
<dbReference type="Pfam" id="PF00074">
    <property type="entry name" value="RnaseA"/>
    <property type="match status" value="1"/>
</dbReference>
<dbReference type="SUPFAM" id="SSF54076">
    <property type="entry name" value="RNase A-like"/>
    <property type="match status" value="1"/>
</dbReference>
<feature type="signal peptide" evidence="8">
    <location>
        <begin position="1"/>
        <end position="23"/>
    </location>
</feature>
<keyword evidence="7" id="KW-1015">Disulfide bond</keyword>
<dbReference type="PROSITE" id="PS00127">
    <property type="entry name" value="RNASE_PANCREATIC"/>
    <property type="match status" value="1"/>
</dbReference>
<feature type="chain" id="PRO_5044975294" description="Ribonuclease A-domain domain-containing protein" evidence="8">
    <location>
        <begin position="24"/>
        <end position="163"/>
    </location>
</feature>
<evidence type="ECO:0000256" key="6">
    <source>
        <dbReference type="ARBA" id="ARBA00022801"/>
    </source>
</evidence>
<keyword evidence="11" id="KW-1185">Reference proteome</keyword>
<evidence type="ECO:0000313" key="11">
    <source>
        <dbReference type="Proteomes" id="UP001345963"/>
    </source>
</evidence>
<keyword evidence="8" id="KW-0732">Signal</keyword>
<organism evidence="10 11">
    <name type="scientific">Ataeniobius toweri</name>
    <dbReference type="NCBI Taxonomy" id="208326"/>
    <lineage>
        <taxon>Eukaryota</taxon>
        <taxon>Metazoa</taxon>
        <taxon>Chordata</taxon>
        <taxon>Craniata</taxon>
        <taxon>Vertebrata</taxon>
        <taxon>Euteleostomi</taxon>
        <taxon>Actinopterygii</taxon>
        <taxon>Neopterygii</taxon>
        <taxon>Teleostei</taxon>
        <taxon>Neoteleostei</taxon>
        <taxon>Acanthomorphata</taxon>
        <taxon>Ovalentaria</taxon>
        <taxon>Atherinomorphae</taxon>
        <taxon>Cyprinodontiformes</taxon>
        <taxon>Goodeidae</taxon>
        <taxon>Ataeniobius</taxon>
    </lineage>
</organism>
<accession>A0ABU7BU88</accession>
<dbReference type="InterPro" id="IPR023412">
    <property type="entry name" value="RNaseA_domain"/>
</dbReference>
<dbReference type="InterPro" id="IPR036816">
    <property type="entry name" value="RNaseA-like_dom_sf"/>
</dbReference>
<keyword evidence="6 8" id="KW-0378">Hydrolase</keyword>
<feature type="domain" description="Ribonuclease A-domain" evidence="9">
    <location>
        <begin position="40"/>
        <end position="158"/>
    </location>
</feature>
<dbReference type="Proteomes" id="UP001345963">
    <property type="component" value="Unassembled WGS sequence"/>
</dbReference>
<sequence>QRTMRILFVCLLACLLLLQVVSSKPKKKAGKSTPREKPVEEDRYEKFRRQHIAKKMVENKCGSEIRRKKIYNNDNSCKETNTFILADPNTVKSICQGEGEMNEETGMTRSKQKFRIVVCKLNGGARKPNCEYKGTKLTNRIVAVKCQNGLPVHFDGDILNFGN</sequence>
<keyword evidence="5 8" id="KW-0255">Endonuclease</keyword>
<reference evidence="10 11" key="1">
    <citation type="submission" date="2021-07" db="EMBL/GenBank/DDBJ databases">
        <authorList>
            <person name="Palmer J.M."/>
        </authorList>
    </citation>
    <scope>NUCLEOTIDE SEQUENCE [LARGE SCALE GENOMIC DNA]</scope>
    <source>
        <strain evidence="10 11">AT_MEX2019</strain>
        <tissue evidence="10">Muscle</tissue>
    </source>
</reference>
<protein>
    <recommendedName>
        <fullName evidence="9">Ribonuclease A-domain domain-containing protein</fullName>
    </recommendedName>
</protein>
<dbReference type="InterPro" id="IPR023411">
    <property type="entry name" value="RNaseA_AS"/>
</dbReference>
<gene>
    <name evidence="10" type="ORF">ATANTOWER_031679</name>
</gene>
<dbReference type="InterPro" id="IPR001427">
    <property type="entry name" value="RNaseA"/>
</dbReference>
<evidence type="ECO:0000256" key="7">
    <source>
        <dbReference type="ARBA" id="ARBA00023157"/>
    </source>
</evidence>
<evidence type="ECO:0000256" key="2">
    <source>
        <dbReference type="ARBA" id="ARBA00005600"/>
    </source>
</evidence>
<dbReference type="CDD" id="cd06265">
    <property type="entry name" value="RNase_A_canonical"/>
    <property type="match status" value="1"/>
</dbReference>
<comment type="similarity">
    <text evidence="2 8">Belongs to the pancreatic ribonuclease family.</text>
</comment>
<dbReference type="PANTHER" id="PTHR11437:SF10">
    <property type="entry name" value="ANGIOGENIN-RELATED"/>
    <property type="match status" value="1"/>
</dbReference>
<evidence type="ECO:0000256" key="3">
    <source>
        <dbReference type="ARBA" id="ARBA00022525"/>
    </source>
</evidence>
<dbReference type="PANTHER" id="PTHR11437">
    <property type="entry name" value="RIBONUCLEASE"/>
    <property type="match status" value="1"/>
</dbReference>
<proteinExistence type="inferred from homology"/>
<dbReference type="Gene3D" id="3.10.130.10">
    <property type="entry name" value="Ribonuclease A-like domain"/>
    <property type="match status" value="1"/>
</dbReference>
<feature type="non-terminal residue" evidence="10">
    <location>
        <position position="1"/>
    </location>
</feature>
<name>A0ABU7BU88_9TELE</name>
<dbReference type="EMBL" id="JAHUTI010067997">
    <property type="protein sequence ID" value="MED6253501.1"/>
    <property type="molecule type" value="Genomic_DNA"/>
</dbReference>
<dbReference type="SMART" id="SM00092">
    <property type="entry name" value="RNAse_Pc"/>
    <property type="match status" value="1"/>
</dbReference>
<evidence type="ECO:0000256" key="4">
    <source>
        <dbReference type="ARBA" id="ARBA00022722"/>
    </source>
</evidence>
<keyword evidence="4 8" id="KW-0540">Nuclease</keyword>
<evidence type="ECO:0000256" key="8">
    <source>
        <dbReference type="RuleBase" id="RU000651"/>
    </source>
</evidence>